<evidence type="ECO:0000313" key="5">
    <source>
        <dbReference type="Proteomes" id="UP000807115"/>
    </source>
</evidence>
<name>A0A921R1A7_SORBI</name>
<dbReference type="Pfam" id="PF00280">
    <property type="entry name" value="potato_inhibit"/>
    <property type="match status" value="1"/>
</dbReference>
<comment type="caution">
    <text evidence="4">The sequence shown here is derived from an EMBL/GenBank/DDBJ whole genome shotgun (WGS) entry which is preliminary data.</text>
</comment>
<sequence>MDRGIMLAPVATTERRRPDLVAGQPYYYLPAAEREMGREMLGPVVKTEWPELVGQLYYPAHQTIMAERPDVTIVELAPLEDLPYAWPSDYTRVCVKVDTRTMTVYGDQSYPYPRCG</sequence>
<reference evidence="4" key="1">
    <citation type="journal article" date="2019" name="BMC Genomics">
        <title>A new reference genome for Sorghum bicolor reveals high levels of sequence similarity between sweet and grain genotypes: implications for the genetics of sugar metabolism.</title>
        <authorList>
            <person name="Cooper E.A."/>
            <person name="Brenton Z.W."/>
            <person name="Flinn B.S."/>
            <person name="Jenkins J."/>
            <person name="Shu S."/>
            <person name="Flowers D."/>
            <person name="Luo F."/>
            <person name="Wang Y."/>
            <person name="Xia P."/>
            <person name="Barry K."/>
            <person name="Daum C."/>
            <person name="Lipzen A."/>
            <person name="Yoshinaga Y."/>
            <person name="Schmutz J."/>
            <person name="Saski C."/>
            <person name="Vermerris W."/>
            <person name="Kresovich S."/>
        </authorList>
    </citation>
    <scope>NUCLEOTIDE SEQUENCE</scope>
</reference>
<dbReference type="GO" id="GO:0009611">
    <property type="term" value="P:response to wounding"/>
    <property type="evidence" value="ECO:0007669"/>
    <property type="project" value="InterPro"/>
</dbReference>
<dbReference type="InterPro" id="IPR000864">
    <property type="entry name" value="Prot_inh_pot1"/>
</dbReference>
<reference evidence="4" key="2">
    <citation type="submission" date="2020-10" db="EMBL/GenBank/DDBJ databases">
        <authorList>
            <person name="Cooper E.A."/>
            <person name="Brenton Z.W."/>
            <person name="Flinn B.S."/>
            <person name="Jenkins J."/>
            <person name="Shu S."/>
            <person name="Flowers D."/>
            <person name="Luo F."/>
            <person name="Wang Y."/>
            <person name="Xia P."/>
            <person name="Barry K."/>
            <person name="Daum C."/>
            <person name="Lipzen A."/>
            <person name="Yoshinaga Y."/>
            <person name="Schmutz J."/>
            <person name="Saski C."/>
            <person name="Vermerris W."/>
            <person name="Kresovich S."/>
        </authorList>
    </citation>
    <scope>NUCLEOTIDE SEQUENCE</scope>
</reference>
<dbReference type="InterPro" id="IPR036354">
    <property type="entry name" value="Prot_inh_pot1_sf"/>
</dbReference>
<dbReference type="EMBL" id="CM027683">
    <property type="protein sequence ID" value="KAG0531484.1"/>
    <property type="molecule type" value="Genomic_DNA"/>
</dbReference>
<gene>
    <name evidence="4" type="ORF">BDA96_04G026900</name>
</gene>
<dbReference type="GO" id="GO:0004867">
    <property type="term" value="F:serine-type endopeptidase inhibitor activity"/>
    <property type="evidence" value="ECO:0007669"/>
    <property type="project" value="UniProtKB-KW"/>
</dbReference>
<proteinExistence type="inferred from homology"/>
<protein>
    <submittedName>
        <fullName evidence="4">Uncharacterized protein</fullName>
    </submittedName>
</protein>
<accession>A0A921R1A7</accession>
<evidence type="ECO:0000313" key="4">
    <source>
        <dbReference type="EMBL" id="KAG0531484.1"/>
    </source>
</evidence>
<dbReference type="Proteomes" id="UP000807115">
    <property type="component" value="Chromosome 4"/>
</dbReference>
<organism evidence="4 5">
    <name type="scientific">Sorghum bicolor</name>
    <name type="common">Sorghum</name>
    <name type="synonym">Sorghum vulgare</name>
    <dbReference type="NCBI Taxonomy" id="4558"/>
    <lineage>
        <taxon>Eukaryota</taxon>
        <taxon>Viridiplantae</taxon>
        <taxon>Streptophyta</taxon>
        <taxon>Embryophyta</taxon>
        <taxon>Tracheophyta</taxon>
        <taxon>Spermatophyta</taxon>
        <taxon>Magnoliopsida</taxon>
        <taxon>Liliopsida</taxon>
        <taxon>Poales</taxon>
        <taxon>Poaceae</taxon>
        <taxon>PACMAD clade</taxon>
        <taxon>Panicoideae</taxon>
        <taxon>Andropogonodae</taxon>
        <taxon>Andropogoneae</taxon>
        <taxon>Sorghinae</taxon>
        <taxon>Sorghum</taxon>
    </lineage>
</organism>
<evidence type="ECO:0000256" key="2">
    <source>
        <dbReference type="ARBA" id="ARBA00022690"/>
    </source>
</evidence>
<keyword evidence="3" id="KW-0722">Serine protease inhibitor</keyword>
<dbReference type="Gene3D" id="3.30.10.10">
    <property type="entry name" value="Trypsin Inhibitor V, subunit A"/>
    <property type="match status" value="1"/>
</dbReference>
<evidence type="ECO:0000256" key="1">
    <source>
        <dbReference type="ARBA" id="ARBA00008210"/>
    </source>
</evidence>
<comment type="similarity">
    <text evidence="1">Belongs to the protease inhibitor I13 (potato type I serine protease inhibitor) family.</text>
</comment>
<dbReference type="SUPFAM" id="SSF54654">
    <property type="entry name" value="CI-2 family of serine protease inhibitors"/>
    <property type="match status" value="1"/>
</dbReference>
<dbReference type="AlphaFoldDB" id="A0A921R1A7"/>
<evidence type="ECO:0000256" key="3">
    <source>
        <dbReference type="ARBA" id="ARBA00022900"/>
    </source>
</evidence>
<keyword evidence="2" id="KW-0646">Protease inhibitor</keyword>